<evidence type="ECO:0000256" key="8">
    <source>
        <dbReference type="ARBA" id="ARBA00022833"/>
    </source>
</evidence>
<evidence type="ECO:0000259" key="16">
    <source>
        <dbReference type="PROSITE" id="PS51066"/>
    </source>
</evidence>
<dbReference type="SUPFAM" id="SSF81624">
    <property type="entry name" value="N-terminal domain of MutM-like DNA repair proteins"/>
    <property type="match status" value="1"/>
</dbReference>
<dbReference type="PROSITE" id="PS01242">
    <property type="entry name" value="ZF_FPG_1"/>
    <property type="match status" value="1"/>
</dbReference>
<dbReference type="InterPro" id="IPR010663">
    <property type="entry name" value="Znf_FPG/IleRS"/>
</dbReference>
<dbReference type="PANTHER" id="PTHR22993:SF9">
    <property type="entry name" value="FORMAMIDOPYRIMIDINE-DNA GLYCOSYLASE"/>
    <property type="match status" value="1"/>
</dbReference>
<evidence type="ECO:0000256" key="1">
    <source>
        <dbReference type="ARBA" id="ARBA00001668"/>
    </source>
</evidence>
<comment type="similarity">
    <text evidence="3">Belongs to the FPG family.</text>
</comment>
<evidence type="ECO:0000256" key="15">
    <source>
        <dbReference type="PROSITE-ProRule" id="PRU00391"/>
    </source>
</evidence>
<dbReference type="RefSeq" id="WP_147255982.1">
    <property type="nucleotide sequence ID" value="NZ_VIWU01000001.1"/>
</dbReference>
<dbReference type="GO" id="GO:0006284">
    <property type="term" value="P:base-excision repair"/>
    <property type="evidence" value="ECO:0007669"/>
    <property type="project" value="InterPro"/>
</dbReference>
<evidence type="ECO:0000256" key="13">
    <source>
        <dbReference type="ARBA" id="ARBA00023295"/>
    </source>
</evidence>
<evidence type="ECO:0000256" key="3">
    <source>
        <dbReference type="ARBA" id="ARBA00009409"/>
    </source>
</evidence>
<evidence type="ECO:0000256" key="11">
    <source>
        <dbReference type="ARBA" id="ARBA00023239"/>
    </source>
</evidence>
<evidence type="ECO:0000256" key="12">
    <source>
        <dbReference type="ARBA" id="ARBA00023268"/>
    </source>
</evidence>
<protein>
    <submittedName>
        <fullName evidence="18">DNA-(Apurinic or apyrimidinic site) lyase /formamidopyrimidine-DNA glycosylase</fullName>
    </submittedName>
</protein>
<keyword evidence="11 18" id="KW-0456">Lyase</keyword>
<dbReference type="Pfam" id="PF06831">
    <property type="entry name" value="H2TH"/>
    <property type="match status" value="1"/>
</dbReference>
<dbReference type="CDD" id="cd08966">
    <property type="entry name" value="EcFpg-like_N"/>
    <property type="match status" value="1"/>
</dbReference>
<dbReference type="Gene3D" id="1.10.8.50">
    <property type="match status" value="1"/>
</dbReference>
<dbReference type="SMART" id="SM01232">
    <property type="entry name" value="H2TH"/>
    <property type="match status" value="1"/>
</dbReference>
<evidence type="ECO:0000313" key="18">
    <source>
        <dbReference type="EMBL" id="TWF76674.1"/>
    </source>
</evidence>
<evidence type="ECO:0000256" key="10">
    <source>
        <dbReference type="ARBA" id="ARBA00023204"/>
    </source>
</evidence>
<dbReference type="SUPFAM" id="SSF57716">
    <property type="entry name" value="Glucocorticoid receptor-like (DNA-binding domain)"/>
    <property type="match status" value="1"/>
</dbReference>
<dbReference type="EMBL" id="VIWU01000001">
    <property type="protein sequence ID" value="TWF76674.1"/>
    <property type="molecule type" value="Genomic_DNA"/>
</dbReference>
<keyword evidence="10" id="KW-0234">DNA repair</keyword>
<dbReference type="PANTHER" id="PTHR22993">
    <property type="entry name" value="FORMAMIDOPYRIMIDINE-DNA GLYCOSYLASE"/>
    <property type="match status" value="1"/>
</dbReference>
<dbReference type="SMART" id="SM00898">
    <property type="entry name" value="Fapy_DNA_glyco"/>
    <property type="match status" value="1"/>
</dbReference>
<dbReference type="AlphaFoldDB" id="A0A561SP88"/>
<feature type="domain" description="FPG-type" evidence="16">
    <location>
        <begin position="226"/>
        <end position="259"/>
    </location>
</feature>
<dbReference type="Gene3D" id="3.20.190.10">
    <property type="entry name" value="MutM-like, N-terminal"/>
    <property type="match status" value="1"/>
</dbReference>
<dbReference type="InterPro" id="IPR015886">
    <property type="entry name" value="H2TH_FPG"/>
</dbReference>
<proteinExistence type="inferred from homology"/>
<sequence length="262" mass="29418">MPELPDVEGFRRVLAEHATGRRVERVDVLDRGVLRGVAPRRFTERLCGRRFDEPSRHGKWLIVPMRDGPVLLAHFGMTGSLVWASDGSERHRHDRVVFVLPDGELRYRDMRKLQGLRLAADAGEVEEVLADLGPDAATVSREETRTLLQGMRRQVKAALVDQSVLAGLGNLLADEILWHARINPRRICAGLSDDDLAQVHRSMRSVVRRSVRDERVPPRNSWLTGHRDDRPGSCPRCGATLAHDRVGGRGTAWCPSCQPDRT</sequence>
<accession>A0A561SP88</accession>
<dbReference type="GO" id="GO:0008270">
    <property type="term" value="F:zinc ion binding"/>
    <property type="evidence" value="ECO:0007669"/>
    <property type="project" value="UniProtKB-KW"/>
</dbReference>
<evidence type="ECO:0000259" key="17">
    <source>
        <dbReference type="PROSITE" id="PS51068"/>
    </source>
</evidence>
<dbReference type="GO" id="GO:0003684">
    <property type="term" value="F:damaged DNA binding"/>
    <property type="evidence" value="ECO:0007669"/>
    <property type="project" value="InterPro"/>
</dbReference>
<evidence type="ECO:0000256" key="2">
    <source>
        <dbReference type="ARBA" id="ARBA00001947"/>
    </source>
</evidence>
<evidence type="ECO:0000256" key="14">
    <source>
        <dbReference type="ARBA" id="ARBA00044632"/>
    </source>
</evidence>
<dbReference type="OrthoDB" id="9800855at2"/>
<keyword evidence="8" id="KW-0862">Zinc</keyword>
<keyword evidence="7" id="KW-0378">Hydrolase</keyword>
<dbReference type="PROSITE" id="PS51068">
    <property type="entry name" value="FPG_CAT"/>
    <property type="match status" value="1"/>
</dbReference>
<keyword evidence="4" id="KW-0479">Metal-binding</keyword>
<dbReference type="Pfam" id="PF06827">
    <property type="entry name" value="zf-FPG_IleRS"/>
    <property type="match status" value="1"/>
</dbReference>
<evidence type="ECO:0000256" key="4">
    <source>
        <dbReference type="ARBA" id="ARBA00022723"/>
    </source>
</evidence>
<keyword evidence="5" id="KW-0227">DNA damage</keyword>
<dbReference type="InterPro" id="IPR010979">
    <property type="entry name" value="Ribosomal_uS13-like_H2TH"/>
</dbReference>
<keyword evidence="13" id="KW-0326">Glycosidase</keyword>
<comment type="catalytic activity">
    <reaction evidence="1">
        <text>Hydrolysis of DNA containing ring-opened 7-methylguanine residues, releasing 2,6-diamino-4-hydroxy-5-(N-methyl)formamidopyrimidine.</text>
        <dbReference type="EC" id="3.2.2.23"/>
    </reaction>
</comment>
<evidence type="ECO:0000256" key="5">
    <source>
        <dbReference type="ARBA" id="ARBA00022763"/>
    </source>
</evidence>
<comment type="cofactor">
    <cofactor evidence="2">
        <name>Zn(2+)</name>
        <dbReference type="ChEBI" id="CHEBI:29105"/>
    </cofactor>
</comment>
<gene>
    <name evidence="18" type="ORF">FHX44_112569</name>
</gene>
<dbReference type="SUPFAM" id="SSF46946">
    <property type="entry name" value="S13-like H2TH domain"/>
    <property type="match status" value="1"/>
</dbReference>
<dbReference type="InterPro" id="IPR035937">
    <property type="entry name" value="FPG_N"/>
</dbReference>
<keyword evidence="19" id="KW-1185">Reference proteome</keyword>
<keyword evidence="6 15" id="KW-0863">Zinc-finger</keyword>
<keyword evidence="9" id="KW-0238">DNA-binding</keyword>
<dbReference type="GO" id="GO:0140078">
    <property type="term" value="F:class I DNA-(apurinic or apyrimidinic site) endonuclease activity"/>
    <property type="evidence" value="ECO:0007669"/>
    <property type="project" value="UniProtKB-EC"/>
</dbReference>
<comment type="catalytic activity">
    <reaction evidence="14">
        <text>2'-deoxyribonucleotide-(2'-deoxyribose 5'-phosphate)-2'-deoxyribonucleotide-DNA = a 3'-end 2'-deoxyribonucleotide-(2,3-dehydro-2,3-deoxyribose 5'-phosphate)-DNA + a 5'-end 5'-phospho-2'-deoxyribonucleoside-DNA + H(+)</text>
        <dbReference type="Rhea" id="RHEA:66592"/>
        <dbReference type="Rhea" id="RHEA-COMP:13180"/>
        <dbReference type="Rhea" id="RHEA-COMP:16897"/>
        <dbReference type="Rhea" id="RHEA-COMP:17067"/>
        <dbReference type="ChEBI" id="CHEBI:15378"/>
        <dbReference type="ChEBI" id="CHEBI:136412"/>
        <dbReference type="ChEBI" id="CHEBI:157695"/>
        <dbReference type="ChEBI" id="CHEBI:167181"/>
        <dbReference type="EC" id="4.2.99.18"/>
    </reaction>
</comment>
<comment type="caution">
    <text evidence="18">The sequence shown here is derived from an EMBL/GenBank/DDBJ whole genome shotgun (WGS) entry which is preliminary data.</text>
</comment>
<dbReference type="GO" id="GO:0034039">
    <property type="term" value="F:8-oxo-7,8-dihydroguanine DNA N-glycosylase activity"/>
    <property type="evidence" value="ECO:0007669"/>
    <property type="project" value="TreeGrafter"/>
</dbReference>
<evidence type="ECO:0000256" key="9">
    <source>
        <dbReference type="ARBA" id="ARBA00023125"/>
    </source>
</evidence>
<evidence type="ECO:0000313" key="19">
    <source>
        <dbReference type="Proteomes" id="UP000321261"/>
    </source>
</evidence>
<organism evidence="18 19">
    <name type="scientific">Pseudonocardia hierapolitana</name>
    <dbReference type="NCBI Taxonomy" id="1128676"/>
    <lineage>
        <taxon>Bacteria</taxon>
        <taxon>Bacillati</taxon>
        <taxon>Actinomycetota</taxon>
        <taxon>Actinomycetes</taxon>
        <taxon>Pseudonocardiales</taxon>
        <taxon>Pseudonocardiaceae</taxon>
        <taxon>Pseudonocardia</taxon>
    </lineage>
</organism>
<dbReference type="InterPro" id="IPR015887">
    <property type="entry name" value="DNA_glyclase_Znf_dom_DNA_BS"/>
</dbReference>
<name>A0A561SP88_9PSEU</name>
<dbReference type="PROSITE" id="PS51066">
    <property type="entry name" value="ZF_FPG_2"/>
    <property type="match status" value="1"/>
</dbReference>
<dbReference type="InterPro" id="IPR000214">
    <property type="entry name" value="Znf_DNA_glyclase/AP_lyase"/>
</dbReference>
<keyword evidence="12" id="KW-0511">Multifunctional enzyme</keyword>
<feature type="domain" description="Formamidopyrimidine-DNA glycosylase catalytic" evidence="17">
    <location>
        <begin position="2"/>
        <end position="114"/>
    </location>
</feature>
<evidence type="ECO:0000256" key="6">
    <source>
        <dbReference type="ARBA" id="ARBA00022771"/>
    </source>
</evidence>
<evidence type="ECO:0000256" key="7">
    <source>
        <dbReference type="ARBA" id="ARBA00022801"/>
    </source>
</evidence>
<dbReference type="Proteomes" id="UP000321261">
    <property type="component" value="Unassembled WGS sequence"/>
</dbReference>
<dbReference type="InterPro" id="IPR012319">
    <property type="entry name" value="FPG_cat"/>
</dbReference>
<dbReference type="Pfam" id="PF01149">
    <property type="entry name" value="Fapy_DNA_glyco"/>
    <property type="match status" value="1"/>
</dbReference>
<reference evidence="18 19" key="1">
    <citation type="submission" date="2019-06" db="EMBL/GenBank/DDBJ databases">
        <title>Sequencing the genomes of 1000 actinobacteria strains.</title>
        <authorList>
            <person name="Klenk H.-P."/>
        </authorList>
    </citation>
    <scope>NUCLEOTIDE SEQUENCE [LARGE SCALE GENOMIC DNA]</scope>
    <source>
        <strain evidence="18 19">DSM 45671</strain>
    </source>
</reference>